<dbReference type="GO" id="GO:0006869">
    <property type="term" value="P:lipid transport"/>
    <property type="evidence" value="ECO:0007669"/>
    <property type="project" value="InterPro"/>
</dbReference>
<dbReference type="PANTHER" id="PTHR33076">
    <property type="entry name" value="NON-SPECIFIC LIPID-TRANSFER PROTEIN 2-RELATED"/>
    <property type="match status" value="1"/>
</dbReference>
<dbReference type="InParanoid" id="A0A6P3Z0V7"/>
<evidence type="ECO:0000313" key="6">
    <source>
        <dbReference type="Proteomes" id="UP001652623"/>
    </source>
</evidence>
<feature type="chain" id="PRO_5027938825" evidence="5">
    <location>
        <begin position="21"/>
        <end position="126"/>
    </location>
</feature>
<keyword evidence="3" id="KW-0813">Transport</keyword>
<dbReference type="GeneID" id="107405263"/>
<accession>A0A6P3Z0V7</accession>
<keyword evidence="5" id="KW-0732">Signal</keyword>
<feature type="signal peptide" evidence="5">
    <location>
        <begin position="1"/>
        <end position="20"/>
    </location>
</feature>
<dbReference type="InterPro" id="IPR036312">
    <property type="entry name" value="Bifun_inhib/LTP/seed_sf"/>
</dbReference>
<reference evidence="7" key="1">
    <citation type="submission" date="2025-08" db="UniProtKB">
        <authorList>
            <consortium name="RefSeq"/>
        </authorList>
    </citation>
    <scope>IDENTIFICATION</scope>
    <source>
        <tissue evidence="7">Seedling</tissue>
    </source>
</reference>
<keyword evidence="4" id="KW-0446">Lipid-binding</keyword>
<dbReference type="RefSeq" id="XP_015867780.1">
    <property type="nucleotide sequence ID" value="XM_016012294.4"/>
</dbReference>
<dbReference type="AlphaFoldDB" id="A0A6P3Z0V7"/>
<evidence type="ECO:0000256" key="1">
    <source>
        <dbReference type="ARBA" id="ARBA00003211"/>
    </source>
</evidence>
<comment type="function">
    <text evidence="1">Plant non-specific lipid-transfer proteins transfer phospholipids as well as galactolipids across membranes. May play a role in wax or cutin deposition in the cell walls of expanding epidermal cells and certain secretory tissues.</text>
</comment>
<evidence type="ECO:0000256" key="4">
    <source>
        <dbReference type="ARBA" id="ARBA00023121"/>
    </source>
</evidence>
<protein>
    <submittedName>
        <fullName evidence="7">Non-specific lipid-transfer protein 13</fullName>
    </submittedName>
</protein>
<evidence type="ECO:0000256" key="5">
    <source>
        <dbReference type="SAM" id="SignalP"/>
    </source>
</evidence>
<proteinExistence type="inferred from homology"/>
<comment type="similarity">
    <text evidence="2">Belongs to the plant LTP family.</text>
</comment>
<evidence type="ECO:0000256" key="2">
    <source>
        <dbReference type="ARBA" id="ARBA00009748"/>
    </source>
</evidence>
<gene>
    <name evidence="7" type="primary">LOC107405263</name>
</gene>
<dbReference type="Gene3D" id="1.10.110.10">
    <property type="entry name" value="Plant lipid-transfer and hydrophobic proteins"/>
    <property type="match status" value="1"/>
</dbReference>
<dbReference type="InterPro" id="IPR000528">
    <property type="entry name" value="Plant_nsLTP"/>
</dbReference>
<evidence type="ECO:0000256" key="3">
    <source>
        <dbReference type="ARBA" id="ARBA00022448"/>
    </source>
</evidence>
<organism evidence="6 7">
    <name type="scientific">Ziziphus jujuba</name>
    <name type="common">Chinese jujube</name>
    <name type="synonym">Ziziphus sativa</name>
    <dbReference type="NCBI Taxonomy" id="326968"/>
    <lineage>
        <taxon>Eukaryota</taxon>
        <taxon>Viridiplantae</taxon>
        <taxon>Streptophyta</taxon>
        <taxon>Embryophyta</taxon>
        <taxon>Tracheophyta</taxon>
        <taxon>Spermatophyta</taxon>
        <taxon>Magnoliopsida</taxon>
        <taxon>eudicotyledons</taxon>
        <taxon>Gunneridae</taxon>
        <taxon>Pentapetalae</taxon>
        <taxon>rosids</taxon>
        <taxon>fabids</taxon>
        <taxon>Rosales</taxon>
        <taxon>Rhamnaceae</taxon>
        <taxon>Paliureae</taxon>
        <taxon>Ziziphus</taxon>
    </lineage>
</organism>
<evidence type="ECO:0000313" key="7">
    <source>
        <dbReference type="RefSeq" id="XP_015867780.1"/>
    </source>
</evidence>
<dbReference type="Proteomes" id="UP001652623">
    <property type="component" value="Chromosome 4"/>
</dbReference>
<dbReference type="KEGG" id="zju:107405263"/>
<keyword evidence="6" id="KW-1185">Reference proteome</keyword>
<sequence length="126" mass="14209">MGHMFGFLMIFFLVAPSVLAIAAKHDQLAESGCQPVFDDFPYCMEFLVGVKPEPPPECCIHVWKLNRLAKHGMGPGRICWCIECMVRDVKPELMASRIDALPIFCRTHLSFPISVHMDCSNLHGFD</sequence>
<name>A0A6P3Z0V7_ZIZJJ</name>
<dbReference type="SUPFAM" id="SSF47699">
    <property type="entry name" value="Bifunctional inhibitor/lipid-transfer protein/seed storage 2S albumin"/>
    <property type="match status" value="1"/>
</dbReference>
<dbReference type="GO" id="GO:0008289">
    <property type="term" value="F:lipid binding"/>
    <property type="evidence" value="ECO:0007669"/>
    <property type="project" value="UniProtKB-KW"/>
</dbReference>